<gene>
    <name evidence="5" type="ORF">PAXINDRAFT_173165</name>
</gene>
<dbReference type="Gene3D" id="2.130.10.10">
    <property type="entry name" value="YVTN repeat-like/Quinoprotein amine dehydrogenase"/>
    <property type="match status" value="2"/>
</dbReference>
<dbReference type="PRINTS" id="PR00320">
    <property type="entry name" value="GPROTEINBRPT"/>
</dbReference>
<name>A0A0C9TJ49_PAXIN</name>
<accession>A0A0C9TJ49</accession>
<feature type="region of interest" description="Disordered" evidence="4">
    <location>
        <begin position="1"/>
        <end position="38"/>
    </location>
</feature>
<dbReference type="PROSITE" id="PS50294">
    <property type="entry name" value="WD_REPEATS_REGION"/>
    <property type="match status" value="4"/>
</dbReference>
<keyword evidence="2" id="KW-0677">Repeat</keyword>
<feature type="repeat" description="WD" evidence="3">
    <location>
        <begin position="110"/>
        <end position="151"/>
    </location>
</feature>
<feature type="repeat" description="WD" evidence="3">
    <location>
        <begin position="321"/>
        <end position="355"/>
    </location>
</feature>
<dbReference type="SMART" id="SM00320">
    <property type="entry name" value="WD40"/>
    <property type="match status" value="6"/>
</dbReference>
<keyword evidence="1 3" id="KW-0853">WD repeat</keyword>
<dbReference type="AlphaFoldDB" id="A0A0C9TJ49"/>
<feature type="region of interest" description="Disordered" evidence="4">
    <location>
        <begin position="362"/>
        <end position="480"/>
    </location>
</feature>
<evidence type="ECO:0000256" key="4">
    <source>
        <dbReference type="SAM" id="MobiDB-lite"/>
    </source>
</evidence>
<dbReference type="OrthoDB" id="2655325at2759"/>
<proteinExistence type="predicted"/>
<dbReference type="InterPro" id="IPR036322">
    <property type="entry name" value="WD40_repeat_dom_sf"/>
</dbReference>
<dbReference type="PROSITE" id="PS50082">
    <property type="entry name" value="WD_REPEATS_2"/>
    <property type="match status" value="4"/>
</dbReference>
<reference evidence="6" key="2">
    <citation type="submission" date="2015-01" db="EMBL/GenBank/DDBJ databases">
        <title>Evolutionary Origins and Diversification of the Mycorrhizal Mutualists.</title>
        <authorList>
            <consortium name="DOE Joint Genome Institute"/>
            <consortium name="Mycorrhizal Genomics Consortium"/>
            <person name="Kohler A."/>
            <person name="Kuo A."/>
            <person name="Nagy L.G."/>
            <person name="Floudas D."/>
            <person name="Copeland A."/>
            <person name="Barry K.W."/>
            <person name="Cichocki N."/>
            <person name="Veneault-Fourrey C."/>
            <person name="LaButti K."/>
            <person name="Lindquist E.A."/>
            <person name="Lipzen A."/>
            <person name="Lundell T."/>
            <person name="Morin E."/>
            <person name="Murat C."/>
            <person name="Riley R."/>
            <person name="Ohm R."/>
            <person name="Sun H."/>
            <person name="Tunlid A."/>
            <person name="Henrissat B."/>
            <person name="Grigoriev I.V."/>
            <person name="Hibbett D.S."/>
            <person name="Martin F."/>
        </authorList>
    </citation>
    <scope>NUCLEOTIDE SEQUENCE [LARGE SCALE GENOMIC DNA]</scope>
    <source>
        <strain evidence="6">ATCC 200175</strain>
    </source>
</reference>
<protein>
    <recommendedName>
        <fullName evidence="7">WD40 repeat-like protein</fullName>
    </recommendedName>
</protein>
<dbReference type="CDD" id="cd00200">
    <property type="entry name" value="WD40"/>
    <property type="match status" value="1"/>
</dbReference>
<evidence type="ECO:0008006" key="7">
    <source>
        <dbReference type="Google" id="ProtNLM"/>
    </source>
</evidence>
<dbReference type="HOGENOM" id="CLU_514924_0_0_1"/>
<evidence type="ECO:0000313" key="5">
    <source>
        <dbReference type="EMBL" id="KIJ07967.1"/>
    </source>
</evidence>
<sequence>MQSNASAAFQRSPPCPPTYPSESVDIHSSSRSVSQEVASVPPIVNMSASSQSVPSESDPSRRVAVQVLVGHENPVYCACFYPGENKLVTGSGDRTLRIWDWRTGVVVEVLSGHTGEVSEVDVSRDGKMIVSGSRDSTVRIWDGESGEMMRVLKAHENPSGVVSVQFSPDGSRVVSGSCDGRVQVWSMETGELVLECGPASYGGACVRYSPDGDRIAFAARTIQIWDANTGVLGLEFRNSDVHSLAWTADGTQIIGGRKGSVTLWDSHNGERLHTWGAVHDVNGRISLSLSSSATHLATSDWGEKTAFVFNISTARGERIANLEHDQPVFGIATSPSGQLVATGCHDNRVYLWKVQVAVADPKSPARSFSSPIDQSALAGSSRSDGTGVDQPYDDPTSDGEDLHVPSGVDKGKRRADDTNDVEDLYVPSSGDKGKRRADVFPNEGTDAPEREESHSDGQQQTDGERYDTGSQELPPDMSLSEIAGCRITNRGEVRTGLGNFEVIPISEGEASEIGDNWEQDDWETVDVGP</sequence>
<organism evidence="5 6">
    <name type="scientific">Paxillus involutus ATCC 200175</name>
    <dbReference type="NCBI Taxonomy" id="664439"/>
    <lineage>
        <taxon>Eukaryota</taxon>
        <taxon>Fungi</taxon>
        <taxon>Dikarya</taxon>
        <taxon>Basidiomycota</taxon>
        <taxon>Agaricomycotina</taxon>
        <taxon>Agaricomycetes</taxon>
        <taxon>Agaricomycetidae</taxon>
        <taxon>Boletales</taxon>
        <taxon>Paxilineae</taxon>
        <taxon>Paxillaceae</taxon>
        <taxon>Paxillus</taxon>
    </lineage>
</organism>
<dbReference type="Proteomes" id="UP000053647">
    <property type="component" value="Unassembled WGS sequence"/>
</dbReference>
<feature type="compositionally biased region" description="Polar residues" evidence="4">
    <location>
        <begin position="366"/>
        <end position="384"/>
    </location>
</feature>
<evidence type="ECO:0000256" key="1">
    <source>
        <dbReference type="ARBA" id="ARBA00022574"/>
    </source>
</evidence>
<dbReference type="Pfam" id="PF00400">
    <property type="entry name" value="WD40"/>
    <property type="match status" value="5"/>
</dbReference>
<feature type="repeat" description="WD" evidence="3">
    <location>
        <begin position="154"/>
        <end position="195"/>
    </location>
</feature>
<dbReference type="PANTHER" id="PTHR19879">
    <property type="entry name" value="TRANSCRIPTION INITIATION FACTOR TFIID"/>
    <property type="match status" value="1"/>
</dbReference>
<dbReference type="InterPro" id="IPR015943">
    <property type="entry name" value="WD40/YVTN_repeat-like_dom_sf"/>
</dbReference>
<dbReference type="EMBL" id="KN819735">
    <property type="protein sequence ID" value="KIJ07967.1"/>
    <property type="molecule type" value="Genomic_DNA"/>
</dbReference>
<evidence type="ECO:0000256" key="3">
    <source>
        <dbReference type="PROSITE-ProRule" id="PRU00221"/>
    </source>
</evidence>
<dbReference type="InterPro" id="IPR020472">
    <property type="entry name" value="WD40_PAC1"/>
</dbReference>
<dbReference type="SUPFAM" id="SSF50978">
    <property type="entry name" value="WD40 repeat-like"/>
    <property type="match status" value="1"/>
</dbReference>
<keyword evidence="6" id="KW-1185">Reference proteome</keyword>
<reference evidence="5 6" key="1">
    <citation type="submission" date="2014-06" db="EMBL/GenBank/DDBJ databases">
        <authorList>
            <consortium name="DOE Joint Genome Institute"/>
            <person name="Kuo A."/>
            <person name="Kohler A."/>
            <person name="Nagy L.G."/>
            <person name="Floudas D."/>
            <person name="Copeland A."/>
            <person name="Barry K.W."/>
            <person name="Cichocki N."/>
            <person name="Veneault-Fourrey C."/>
            <person name="LaButti K."/>
            <person name="Lindquist E.A."/>
            <person name="Lipzen A."/>
            <person name="Lundell T."/>
            <person name="Morin E."/>
            <person name="Murat C."/>
            <person name="Sun H."/>
            <person name="Tunlid A."/>
            <person name="Henrissat B."/>
            <person name="Grigoriev I.V."/>
            <person name="Hibbett D.S."/>
            <person name="Martin F."/>
            <person name="Nordberg H.P."/>
            <person name="Cantor M.N."/>
            <person name="Hua S.X."/>
        </authorList>
    </citation>
    <scope>NUCLEOTIDE SEQUENCE [LARGE SCALE GENOMIC DNA]</scope>
    <source>
        <strain evidence="5 6">ATCC 200175</strain>
    </source>
</reference>
<feature type="compositionally biased region" description="Low complexity" evidence="4">
    <location>
        <begin position="21"/>
        <end position="38"/>
    </location>
</feature>
<dbReference type="InterPro" id="IPR001680">
    <property type="entry name" value="WD40_rpt"/>
</dbReference>
<evidence type="ECO:0000256" key="2">
    <source>
        <dbReference type="ARBA" id="ARBA00022737"/>
    </source>
</evidence>
<evidence type="ECO:0000313" key="6">
    <source>
        <dbReference type="Proteomes" id="UP000053647"/>
    </source>
</evidence>
<dbReference type="PANTHER" id="PTHR19879:SF9">
    <property type="entry name" value="TRANSCRIPTION INITIATION FACTOR TFIID SUBUNIT 5"/>
    <property type="match status" value="1"/>
</dbReference>
<feature type="region of interest" description="Disordered" evidence="4">
    <location>
        <begin position="510"/>
        <end position="529"/>
    </location>
</feature>
<feature type="repeat" description="WD" evidence="3">
    <location>
        <begin position="68"/>
        <end position="109"/>
    </location>
</feature>